<evidence type="ECO:0000256" key="1">
    <source>
        <dbReference type="SAM" id="SignalP"/>
    </source>
</evidence>
<dbReference type="AlphaFoldDB" id="A0A2T8KQH0"/>
<sequence length="103" mass="11177">MRIILPRMPALLPFAALVDAAALAATVVAFFQRSGQEGECLSPSRAPDSPARLPHLSTKAAALIVCLWPHLQQPHVAYLHGFSEDLWLLSSAGPDDFVPKFFV</sequence>
<reference evidence="2" key="1">
    <citation type="submission" date="2018-04" db="EMBL/GenBank/DDBJ databases">
        <title>WGS assembly of Panicum hallii.</title>
        <authorList>
            <person name="Lovell J."/>
            <person name="Jenkins J."/>
            <person name="Lowry D."/>
            <person name="Mamidi S."/>
            <person name="Sreedasyam A."/>
            <person name="Weng X."/>
            <person name="Barry K."/>
            <person name="Bonette J."/>
            <person name="Campitelli B."/>
            <person name="Daum C."/>
            <person name="Gordon S."/>
            <person name="Gould B."/>
            <person name="Lipzen A."/>
            <person name="Macqueen A."/>
            <person name="Palacio-Mejia J."/>
            <person name="Plott C."/>
            <person name="Shakirov E."/>
            <person name="Shu S."/>
            <person name="Yoshinaga Y."/>
            <person name="Zane M."/>
            <person name="Rokhsar D."/>
            <person name="Grimwood J."/>
            <person name="Schmutz J."/>
            <person name="Juenger T."/>
        </authorList>
    </citation>
    <scope>NUCLEOTIDE SEQUENCE [LARGE SCALE GENOMIC DNA]</scope>
    <source>
        <strain evidence="2">FIL2</strain>
    </source>
</reference>
<proteinExistence type="predicted"/>
<feature type="signal peptide" evidence="1">
    <location>
        <begin position="1"/>
        <end position="20"/>
    </location>
</feature>
<organism evidence="2">
    <name type="scientific">Panicum hallii</name>
    <dbReference type="NCBI Taxonomy" id="206008"/>
    <lineage>
        <taxon>Eukaryota</taxon>
        <taxon>Viridiplantae</taxon>
        <taxon>Streptophyta</taxon>
        <taxon>Embryophyta</taxon>
        <taxon>Tracheophyta</taxon>
        <taxon>Spermatophyta</taxon>
        <taxon>Magnoliopsida</taxon>
        <taxon>Liliopsida</taxon>
        <taxon>Poales</taxon>
        <taxon>Poaceae</taxon>
        <taxon>PACMAD clade</taxon>
        <taxon>Panicoideae</taxon>
        <taxon>Panicodae</taxon>
        <taxon>Paniceae</taxon>
        <taxon>Panicinae</taxon>
        <taxon>Panicum</taxon>
        <taxon>Panicum sect. Panicum</taxon>
    </lineage>
</organism>
<gene>
    <name evidence="2" type="ORF">PAHAL_2G262800</name>
</gene>
<evidence type="ECO:0008006" key="3">
    <source>
        <dbReference type="Google" id="ProtNLM"/>
    </source>
</evidence>
<feature type="chain" id="PRO_5015415513" description="Secreted protein" evidence="1">
    <location>
        <begin position="21"/>
        <end position="103"/>
    </location>
</feature>
<name>A0A2T8KQH0_9POAL</name>
<dbReference type="EMBL" id="CM008047">
    <property type="protein sequence ID" value="PVH64415.1"/>
    <property type="molecule type" value="Genomic_DNA"/>
</dbReference>
<protein>
    <recommendedName>
        <fullName evidence="3">Secreted protein</fullName>
    </recommendedName>
</protein>
<keyword evidence="1" id="KW-0732">Signal</keyword>
<accession>A0A2T8KQH0</accession>
<dbReference type="Gramene" id="PVH64415">
    <property type="protein sequence ID" value="PVH64415"/>
    <property type="gene ID" value="PAHAL_2G262800"/>
</dbReference>
<evidence type="ECO:0000313" key="2">
    <source>
        <dbReference type="EMBL" id="PVH64415.1"/>
    </source>
</evidence>
<dbReference type="Proteomes" id="UP000243499">
    <property type="component" value="Chromosome 2"/>
</dbReference>